<reference evidence="9 10" key="1">
    <citation type="submission" date="2020-08" db="EMBL/GenBank/DDBJ databases">
        <title>Genomic Encyclopedia of Type Strains, Phase IV (KMG-IV): sequencing the most valuable type-strain genomes for metagenomic binning, comparative biology and taxonomic classification.</title>
        <authorList>
            <person name="Goeker M."/>
        </authorList>
    </citation>
    <scope>NUCLEOTIDE SEQUENCE [LARGE SCALE GENOMIC DNA]</scope>
    <source>
        <strain evidence="9 10">YC6886</strain>
    </source>
</reference>
<dbReference type="PANTHER" id="PTHR36699:SF1">
    <property type="entry name" value="L,D-TRANSPEPTIDASE YAFK-RELATED"/>
    <property type="match status" value="1"/>
</dbReference>
<comment type="pathway">
    <text evidence="1 7">Cell wall biogenesis; peptidoglycan biosynthesis.</text>
</comment>
<protein>
    <submittedName>
        <fullName evidence="9">Murein L,D-transpeptidase YafK</fullName>
    </submittedName>
</protein>
<evidence type="ECO:0000259" key="8">
    <source>
        <dbReference type="PROSITE" id="PS52029"/>
    </source>
</evidence>
<keyword evidence="6 7" id="KW-0961">Cell wall biogenesis/degradation</keyword>
<dbReference type="GO" id="GO:0004180">
    <property type="term" value="F:carboxypeptidase activity"/>
    <property type="evidence" value="ECO:0007669"/>
    <property type="project" value="UniProtKB-ARBA"/>
</dbReference>
<evidence type="ECO:0000313" key="10">
    <source>
        <dbReference type="Proteomes" id="UP000557717"/>
    </source>
</evidence>
<dbReference type="GO" id="GO:0016740">
    <property type="term" value="F:transferase activity"/>
    <property type="evidence" value="ECO:0007669"/>
    <property type="project" value="UniProtKB-KW"/>
</dbReference>
<evidence type="ECO:0000256" key="7">
    <source>
        <dbReference type="PROSITE-ProRule" id="PRU01373"/>
    </source>
</evidence>
<evidence type="ECO:0000256" key="1">
    <source>
        <dbReference type="ARBA" id="ARBA00004752"/>
    </source>
</evidence>
<dbReference type="InterPro" id="IPR005490">
    <property type="entry name" value="LD_TPept_cat_dom"/>
</dbReference>
<accession>A0A840VL36</accession>
<feature type="active site" description="Proton donor/acceptor" evidence="7">
    <location>
        <position position="134"/>
    </location>
</feature>
<evidence type="ECO:0000256" key="2">
    <source>
        <dbReference type="ARBA" id="ARBA00005992"/>
    </source>
</evidence>
<dbReference type="GO" id="GO:0009252">
    <property type="term" value="P:peptidoglycan biosynthetic process"/>
    <property type="evidence" value="ECO:0007669"/>
    <property type="project" value="UniProtKB-KW"/>
</dbReference>
<evidence type="ECO:0000256" key="5">
    <source>
        <dbReference type="ARBA" id="ARBA00022984"/>
    </source>
</evidence>
<feature type="active site" description="Nucleophile" evidence="7">
    <location>
        <position position="142"/>
    </location>
</feature>
<dbReference type="SUPFAM" id="SSF141523">
    <property type="entry name" value="L,D-transpeptidase catalytic domain-like"/>
    <property type="match status" value="1"/>
</dbReference>
<feature type="domain" description="L,D-TPase catalytic" evidence="8">
    <location>
        <begin position="41"/>
        <end position="173"/>
    </location>
</feature>
<keyword evidence="10" id="KW-1185">Reference proteome</keyword>
<dbReference type="EMBL" id="JACHFD010000025">
    <property type="protein sequence ID" value="MBB5353361.1"/>
    <property type="molecule type" value="Genomic_DNA"/>
</dbReference>
<evidence type="ECO:0000313" key="9">
    <source>
        <dbReference type="EMBL" id="MBB5353361.1"/>
    </source>
</evidence>
<dbReference type="InterPro" id="IPR038063">
    <property type="entry name" value="Transpep_catalytic_dom"/>
</dbReference>
<comment type="caution">
    <text evidence="9">The sequence shown here is derived from an EMBL/GenBank/DDBJ whole genome shotgun (WGS) entry which is preliminary data.</text>
</comment>
<name>A0A840VL36_9BACT</name>
<dbReference type="RefSeq" id="WP_184021164.1">
    <property type="nucleotide sequence ID" value="NZ_JACHFD010000025.1"/>
</dbReference>
<keyword evidence="4 7" id="KW-0133">Cell shape</keyword>
<sequence length="224" mass="25362">MNESSFSPAPEFDRAQNAAQRTYPSLLRQLTPLGLHIGDPILLRAFKEERELEIWLQPRSREPYVLFRTDPIAALSGTPGPKLAEGDQQVPEGFYDVGPQAMKPDSAFHLAFNLGYPNAFDRSLQRTGSFIMVHGGDQSIGCLAMTDARIEEIYTLAAAALQKGQTRFQVQIYPFRMSPDRLDRESSSPWVDFWRNLAEGDALFARHHLPPTVQVQNQRYHFSL</sequence>
<organism evidence="9 10">
    <name type="scientific">Haloferula luteola</name>
    <dbReference type="NCBI Taxonomy" id="595692"/>
    <lineage>
        <taxon>Bacteria</taxon>
        <taxon>Pseudomonadati</taxon>
        <taxon>Verrucomicrobiota</taxon>
        <taxon>Verrucomicrobiia</taxon>
        <taxon>Verrucomicrobiales</taxon>
        <taxon>Verrucomicrobiaceae</taxon>
        <taxon>Haloferula</taxon>
    </lineage>
</organism>
<dbReference type="GO" id="GO:0008360">
    <property type="term" value="P:regulation of cell shape"/>
    <property type="evidence" value="ECO:0007669"/>
    <property type="project" value="UniProtKB-UniRule"/>
</dbReference>
<comment type="similarity">
    <text evidence="2">Belongs to the YkuD family.</text>
</comment>
<dbReference type="GO" id="GO:0071555">
    <property type="term" value="P:cell wall organization"/>
    <property type="evidence" value="ECO:0007669"/>
    <property type="project" value="UniProtKB-UniRule"/>
</dbReference>
<dbReference type="Proteomes" id="UP000557717">
    <property type="component" value="Unassembled WGS sequence"/>
</dbReference>
<dbReference type="PANTHER" id="PTHR36699">
    <property type="entry name" value="LD-TRANSPEPTIDASE"/>
    <property type="match status" value="1"/>
</dbReference>
<evidence type="ECO:0000256" key="6">
    <source>
        <dbReference type="ARBA" id="ARBA00023316"/>
    </source>
</evidence>
<evidence type="ECO:0000256" key="4">
    <source>
        <dbReference type="ARBA" id="ARBA00022960"/>
    </source>
</evidence>
<evidence type="ECO:0000256" key="3">
    <source>
        <dbReference type="ARBA" id="ARBA00022679"/>
    </source>
</evidence>
<dbReference type="PROSITE" id="PS52029">
    <property type="entry name" value="LD_TPASE"/>
    <property type="match status" value="1"/>
</dbReference>
<keyword evidence="3" id="KW-0808">Transferase</keyword>
<keyword evidence="5 7" id="KW-0573">Peptidoglycan synthesis</keyword>
<proteinExistence type="inferred from homology"/>
<gene>
    <name evidence="9" type="ORF">HNR46_003618</name>
</gene>
<dbReference type="AlphaFoldDB" id="A0A840VL36"/>